<keyword evidence="3" id="KW-0238">DNA-binding</keyword>
<protein>
    <submittedName>
        <fullName evidence="6">Tyrosine recombinase XerD</fullName>
    </submittedName>
</protein>
<dbReference type="Pfam" id="PF00589">
    <property type="entry name" value="Phage_integrase"/>
    <property type="match status" value="1"/>
</dbReference>
<accession>A0A4R8RAX8</accession>
<evidence type="ECO:0000256" key="4">
    <source>
        <dbReference type="ARBA" id="ARBA00023172"/>
    </source>
</evidence>
<dbReference type="Gene3D" id="1.10.443.10">
    <property type="entry name" value="Intergrase catalytic core"/>
    <property type="match status" value="1"/>
</dbReference>
<dbReference type="GO" id="GO:0006310">
    <property type="term" value="P:DNA recombination"/>
    <property type="evidence" value="ECO:0007669"/>
    <property type="project" value="UniProtKB-KW"/>
</dbReference>
<evidence type="ECO:0000256" key="2">
    <source>
        <dbReference type="ARBA" id="ARBA00022908"/>
    </source>
</evidence>
<dbReference type="Gene3D" id="1.10.150.130">
    <property type="match status" value="1"/>
</dbReference>
<keyword evidence="7" id="KW-1185">Reference proteome</keyword>
<dbReference type="GO" id="GO:0003677">
    <property type="term" value="F:DNA binding"/>
    <property type="evidence" value="ECO:0007669"/>
    <property type="project" value="UniProtKB-KW"/>
</dbReference>
<feature type="domain" description="Tyr recombinase" evidence="5">
    <location>
        <begin position="153"/>
        <end position="361"/>
    </location>
</feature>
<dbReference type="InterPro" id="IPR011010">
    <property type="entry name" value="DNA_brk_join_enz"/>
</dbReference>
<sequence>MVVSKGRGRQLPPGSSRLVLVDGARLLHAEESVLEAMLVGWEYQQIGGRNLRRKTVRQRINVIRRFVDFTNEYPWNWTAAHVDEWMMSIVSERGNAKTTIQNYQGTLRGFCDYITSPHYEWPDVCDQMFGNQPAQVCHEWNTVAHLLDYEGSPGRRPATREELQVLFDHADAQVGRALASGRKGAMRAYRDATIFKTLYGWGLRCGELSKLDLTDLHTNSHSPEFGRYGVIQIRWGKASNGSPPKRRPVLSVMPWAVDALADYVENVRPLLGYPNQPAIWVTERGFRVQPREIDERFASYRDDLGLSKDLSPHCLRHSYITHLIEDGADEKFVQDQVGHRFASTTGIYTAVSGDFMNKMMRKVVDRALHSIEHSEEMEK</sequence>
<dbReference type="AlphaFoldDB" id="A0A4R8RAX8"/>
<dbReference type="GO" id="GO:0005737">
    <property type="term" value="C:cytoplasm"/>
    <property type="evidence" value="ECO:0007669"/>
    <property type="project" value="UniProtKB-SubCell"/>
</dbReference>
<dbReference type="InterPro" id="IPR050090">
    <property type="entry name" value="Tyrosine_recombinase_XerCD"/>
</dbReference>
<evidence type="ECO:0000259" key="5">
    <source>
        <dbReference type="PROSITE" id="PS51898"/>
    </source>
</evidence>
<proteinExistence type="predicted"/>
<dbReference type="InterPro" id="IPR013762">
    <property type="entry name" value="Integrase-like_cat_sf"/>
</dbReference>
<dbReference type="Proteomes" id="UP000295165">
    <property type="component" value="Unassembled WGS sequence"/>
</dbReference>
<comment type="subcellular location">
    <subcellularLocation>
        <location evidence="1">Cytoplasm</location>
    </subcellularLocation>
</comment>
<organism evidence="6 7">
    <name type="scientific">Mycobacteroides franklinii</name>
    <dbReference type="NCBI Taxonomy" id="948102"/>
    <lineage>
        <taxon>Bacteria</taxon>
        <taxon>Bacillati</taxon>
        <taxon>Actinomycetota</taxon>
        <taxon>Actinomycetes</taxon>
        <taxon>Mycobacteriales</taxon>
        <taxon>Mycobacteriaceae</taxon>
        <taxon>Mycobacteroides</taxon>
    </lineage>
</organism>
<comment type="caution">
    <text evidence="6">The sequence shown here is derived from an EMBL/GenBank/DDBJ whole genome shotgun (WGS) entry which is preliminary data.</text>
</comment>
<dbReference type="InterPro" id="IPR002104">
    <property type="entry name" value="Integrase_catalytic"/>
</dbReference>
<evidence type="ECO:0000313" key="6">
    <source>
        <dbReference type="EMBL" id="TDZ53545.1"/>
    </source>
</evidence>
<dbReference type="GO" id="GO:0015074">
    <property type="term" value="P:DNA integration"/>
    <property type="evidence" value="ECO:0007669"/>
    <property type="project" value="UniProtKB-KW"/>
</dbReference>
<reference evidence="6 7" key="1">
    <citation type="journal article" date="2019" name="Sci. Rep.">
        <title>Extended insight into the Mycobacterium chelonae-abscessus complex through whole genome sequencing of Mycobacterium salmoniphilum outbreak and Mycobacterium salmoniphilum-like strains.</title>
        <authorList>
            <person name="Behra P.R.K."/>
            <person name="Das S."/>
            <person name="Pettersson B.M.F."/>
            <person name="Shirreff L."/>
            <person name="DuCote T."/>
            <person name="Jacobsson K.G."/>
            <person name="Ennis D.G."/>
            <person name="Kirsebom L.A."/>
        </authorList>
    </citation>
    <scope>NUCLEOTIDE SEQUENCE [LARGE SCALE GENOMIC DNA]</scope>
    <source>
        <strain evidence="6 7">CCUG 63697</strain>
    </source>
</reference>
<dbReference type="PANTHER" id="PTHR30349">
    <property type="entry name" value="PHAGE INTEGRASE-RELATED"/>
    <property type="match status" value="1"/>
</dbReference>
<keyword evidence="4" id="KW-0233">DNA recombination</keyword>
<dbReference type="PROSITE" id="PS51898">
    <property type="entry name" value="TYR_RECOMBINASE"/>
    <property type="match status" value="1"/>
</dbReference>
<dbReference type="InterPro" id="IPR010998">
    <property type="entry name" value="Integrase_recombinase_N"/>
</dbReference>
<dbReference type="PANTHER" id="PTHR30349:SF77">
    <property type="entry name" value="TYROSINE RECOMBINASE XERC"/>
    <property type="match status" value="1"/>
</dbReference>
<evidence type="ECO:0000256" key="1">
    <source>
        <dbReference type="ARBA" id="ARBA00004496"/>
    </source>
</evidence>
<keyword evidence="2" id="KW-0229">DNA integration</keyword>
<evidence type="ECO:0000256" key="3">
    <source>
        <dbReference type="ARBA" id="ARBA00023125"/>
    </source>
</evidence>
<dbReference type="SUPFAM" id="SSF56349">
    <property type="entry name" value="DNA breaking-rejoining enzymes"/>
    <property type="match status" value="1"/>
</dbReference>
<evidence type="ECO:0000313" key="7">
    <source>
        <dbReference type="Proteomes" id="UP000295165"/>
    </source>
</evidence>
<name>A0A4R8RAX8_9MYCO</name>
<dbReference type="EMBL" id="PECC01000012">
    <property type="protein sequence ID" value="TDZ53545.1"/>
    <property type="molecule type" value="Genomic_DNA"/>
</dbReference>
<gene>
    <name evidence="6" type="primary">xerD_1</name>
    <name evidence="6" type="ORF">CCUG63697_00121</name>
</gene>